<name>A0A8X6F608_TRICU</name>
<comment type="similarity">
    <text evidence="11">Belongs to the ligand-gated ion channel (TC 1.A.9) family.</text>
</comment>
<keyword evidence="5 11" id="KW-0812">Transmembrane</keyword>
<keyword evidence="8 11" id="KW-0406">Ion transport</keyword>
<dbReference type="Gene3D" id="1.20.58.390">
    <property type="entry name" value="Neurotransmitter-gated ion-channel transmembrane domain"/>
    <property type="match status" value="1"/>
</dbReference>
<dbReference type="EMBL" id="BMAO01031052">
    <property type="protein sequence ID" value="GFQ71978.1"/>
    <property type="molecule type" value="Genomic_DNA"/>
</dbReference>
<evidence type="ECO:0000256" key="5">
    <source>
        <dbReference type="ARBA" id="ARBA00022692"/>
    </source>
</evidence>
<keyword evidence="7 11" id="KW-1133">Transmembrane helix</keyword>
<dbReference type="PRINTS" id="PR00253">
    <property type="entry name" value="GABAARECEPTR"/>
</dbReference>
<dbReference type="PANTHER" id="PTHR18945">
    <property type="entry name" value="NEUROTRANSMITTER GATED ION CHANNEL"/>
    <property type="match status" value="1"/>
</dbReference>
<evidence type="ECO:0000256" key="6">
    <source>
        <dbReference type="ARBA" id="ARBA00022729"/>
    </source>
</evidence>
<feature type="transmembrane region" description="Helical" evidence="11">
    <location>
        <begin position="260"/>
        <end position="278"/>
    </location>
</feature>
<keyword evidence="9 11" id="KW-0472">Membrane</keyword>
<reference evidence="15" key="1">
    <citation type="submission" date="2020-07" db="EMBL/GenBank/DDBJ databases">
        <title>Multicomponent nature underlies the extraordinary mechanical properties of spider dragline silk.</title>
        <authorList>
            <person name="Kono N."/>
            <person name="Nakamura H."/>
            <person name="Mori M."/>
            <person name="Yoshida Y."/>
            <person name="Ohtoshi R."/>
            <person name="Malay A.D."/>
            <person name="Moran D.A.P."/>
            <person name="Tomita M."/>
            <person name="Numata K."/>
            <person name="Arakawa K."/>
        </authorList>
    </citation>
    <scope>NUCLEOTIDE SEQUENCE</scope>
</reference>
<dbReference type="InterPro" id="IPR006201">
    <property type="entry name" value="Neur_channel"/>
</dbReference>
<dbReference type="InterPro" id="IPR038050">
    <property type="entry name" value="Neuro_actylchol_rec"/>
</dbReference>
<proteinExistence type="inferred from homology"/>
<keyword evidence="3 11" id="KW-0813">Transport</keyword>
<dbReference type="InterPro" id="IPR006029">
    <property type="entry name" value="Neurotrans-gated_channel_TM"/>
</dbReference>
<dbReference type="Gene3D" id="2.70.170.10">
    <property type="entry name" value="Neurotransmitter-gated ion-channel ligand-binding domain"/>
    <property type="match status" value="1"/>
</dbReference>
<evidence type="ECO:0000313" key="16">
    <source>
        <dbReference type="Proteomes" id="UP000887116"/>
    </source>
</evidence>
<evidence type="ECO:0000256" key="4">
    <source>
        <dbReference type="ARBA" id="ARBA00022475"/>
    </source>
</evidence>
<dbReference type="GO" id="GO:0004888">
    <property type="term" value="F:transmembrane signaling receptor activity"/>
    <property type="evidence" value="ECO:0007669"/>
    <property type="project" value="InterPro"/>
</dbReference>
<comment type="caution">
    <text evidence="11">Lacks conserved residue(s) required for the propagation of feature annotation.</text>
</comment>
<evidence type="ECO:0000259" key="13">
    <source>
        <dbReference type="Pfam" id="PF02931"/>
    </source>
</evidence>
<comment type="caution">
    <text evidence="15">The sequence shown here is derived from an EMBL/GenBank/DDBJ whole genome shotgun (WGS) entry which is preliminary data.</text>
</comment>
<evidence type="ECO:0000256" key="7">
    <source>
        <dbReference type="ARBA" id="ARBA00022989"/>
    </source>
</evidence>
<dbReference type="OrthoDB" id="6431253at2759"/>
<evidence type="ECO:0000256" key="1">
    <source>
        <dbReference type="ARBA" id="ARBA00004141"/>
    </source>
</evidence>
<keyword evidence="4" id="KW-1003">Cell membrane</keyword>
<dbReference type="InterPro" id="IPR006202">
    <property type="entry name" value="Neur_chan_lig-bd"/>
</dbReference>
<dbReference type="AlphaFoldDB" id="A0A8X6F608"/>
<feature type="domain" description="Neurotransmitter-gated ion-channel ligand-binding" evidence="13">
    <location>
        <begin position="51"/>
        <end position="251"/>
    </location>
</feature>
<accession>A0A8X6F608</accession>
<evidence type="ECO:0000313" key="15">
    <source>
        <dbReference type="EMBL" id="GFQ71978.1"/>
    </source>
</evidence>
<dbReference type="InterPro" id="IPR036734">
    <property type="entry name" value="Neur_chan_lig-bd_sf"/>
</dbReference>
<dbReference type="CDD" id="cd19049">
    <property type="entry name" value="LGIC_TM_anion"/>
    <property type="match status" value="1"/>
</dbReference>
<dbReference type="InterPro" id="IPR036719">
    <property type="entry name" value="Neuro-gated_channel_TM_sf"/>
</dbReference>
<dbReference type="PROSITE" id="PS00236">
    <property type="entry name" value="NEUROTR_ION_CHANNEL"/>
    <property type="match status" value="1"/>
</dbReference>
<gene>
    <name evidence="15" type="primary">glra1</name>
    <name evidence="15" type="ORF">TNCT_610901</name>
</gene>
<protein>
    <submittedName>
        <fullName evidence="15">Glycine receptor subunit alphaZ1</fullName>
    </submittedName>
</protein>
<evidence type="ECO:0000256" key="10">
    <source>
        <dbReference type="ARBA" id="ARBA00023303"/>
    </source>
</evidence>
<dbReference type="SUPFAM" id="SSF63712">
    <property type="entry name" value="Nicotinic receptor ligand binding domain-like"/>
    <property type="match status" value="1"/>
</dbReference>
<keyword evidence="15" id="KW-0675">Receptor</keyword>
<feature type="region of interest" description="Disordered" evidence="12">
    <location>
        <begin position="365"/>
        <end position="392"/>
    </location>
</feature>
<dbReference type="Pfam" id="PF02931">
    <property type="entry name" value="Neur_chan_LBD"/>
    <property type="match status" value="1"/>
</dbReference>
<comment type="subcellular location">
    <subcellularLocation>
        <location evidence="2">Cell membrane</location>
    </subcellularLocation>
    <subcellularLocation>
        <location evidence="1">Membrane</location>
        <topology evidence="1">Multi-pass membrane protein</topology>
    </subcellularLocation>
</comment>
<dbReference type="InterPro" id="IPR018000">
    <property type="entry name" value="Neurotransmitter_ion_chnl_CS"/>
</dbReference>
<evidence type="ECO:0000256" key="3">
    <source>
        <dbReference type="ARBA" id="ARBA00022448"/>
    </source>
</evidence>
<dbReference type="GO" id="GO:0099095">
    <property type="term" value="F:ligand-gated monoatomic anion channel activity"/>
    <property type="evidence" value="ECO:0007669"/>
    <property type="project" value="UniProtKB-ARBA"/>
</dbReference>
<evidence type="ECO:0000256" key="12">
    <source>
        <dbReference type="SAM" id="MobiDB-lite"/>
    </source>
</evidence>
<dbReference type="GO" id="GO:0005254">
    <property type="term" value="F:chloride channel activity"/>
    <property type="evidence" value="ECO:0007669"/>
    <property type="project" value="UniProtKB-ARBA"/>
</dbReference>
<dbReference type="PRINTS" id="PR00252">
    <property type="entry name" value="NRIONCHANNEL"/>
</dbReference>
<organism evidence="15 16">
    <name type="scientific">Trichonephila clavata</name>
    <name type="common">Joro spider</name>
    <name type="synonym">Nephila clavata</name>
    <dbReference type="NCBI Taxonomy" id="2740835"/>
    <lineage>
        <taxon>Eukaryota</taxon>
        <taxon>Metazoa</taxon>
        <taxon>Ecdysozoa</taxon>
        <taxon>Arthropoda</taxon>
        <taxon>Chelicerata</taxon>
        <taxon>Arachnida</taxon>
        <taxon>Araneae</taxon>
        <taxon>Araneomorphae</taxon>
        <taxon>Entelegynae</taxon>
        <taxon>Araneoidea</taxon>
        <taxon>Nephilidae</taxon>
        <taxon>Trichonephila</taxon>
    </lineage>
</organism>
<feature type="transmembrane region" description="Helical" evidence="11">
    <location>
        <begin position="408"/>
        <end position="426"/>
    </location>
</feature>
<dbReference type="Pfam" id="PF02932">
    <property type="entry name" value="Neur_chan_memb"/>
    <property type="match status" value="1"/>
</dbReference>
<keyword evidence="10 11" id="KW-0407">Ion channel</keyword>
<dbReference type="SUPFAM" id="SSF90112">
    <property type="entry name" value="Neurotransmitter-gated ion-channel transmembrane pore"/>
    <property type="match status" value="1"/>
</dbReference>
<dbReference type="InterPro" id="IPR006028">
    <property type="entry name" value="GABAA/Glycine_rcpt"/>
</dbReference>
<sequence>MSENTGCNTGTSTIAVLVIPRNSFLYSCIVEVYCAAAVCFPFFNREAADWRGVSSEGKPTDVFINIDVMDIDEIAEERMEYSMQFYVNEYWKDTRLNISNKPYGTHFQIPKEILKSIWTPDIIFENSKGGWVYQLAVPNIIVKTHLYGYLHRFTRYNMKIACSMFLQNFPMDTQKCFLSIASLANDDSKMLLKWVDERSEEETLEKVHDLYLGNVHPLKYHVTNATTSKYKQEWPIGIFTTLQANFTFVRHLSSHIFNSYIPSGLVVMLSFLSFWLNVRSVPARVALGLTSLLTLSTQASQVRSHLPPINYLTAIDVWLFSCILQVFLSLVEFATVYSLYSRKLRNRRGASGKAWSDNGSRRLVGSEISDSRSDTRQGKRKTEKISTKEPMSADFEEELQPLDRASRIIFPLGFFVFSLVYWISYLKTSRTF</sequence>
<dbReference type="Proteomes" id="UP000887116">
    <property type="component" value="Unassembled WGS sequence"/>
</dbReference>
<evidence type="ECO:0000259" key="14">
    <source>
        <dbReference type="Pfam" id="PF02932"/>
    </source>
</evidence>
<keyword evidence="16" id="KW-1185">Reference proteome</keyword>
<feature type="transmembrane region" description="Helical" evidence="11">
    <location>
        <begin position="317"/>
        <end position="340"/>
    </location>
</feature>
<dbReference type="GO" id="GO:0005230">
    <property type="term" value="F:extracellular ligand-gated monoatomic ion channel activity"/>
    <property type="evidence" value="ECO:0007669"/>
    <property type="project" value="InterPro"/>
</dbReference>
<keyword evidence="6" id="KW-0732">Signal</keyword>
<evidence type="ECO:0000256" key="11">
    <source>
        <dbReference type="RuleBase" id="RU000687"/>
    </source>
</evidence>
<evidence type="ECO:0000256" key="2">
    <source>
        <dbReference type="ARBA" id="ARBA00004236"/>
    </source>
</evidence>
<evidence type="ECO:0000256" key="8">
    <source>
        <dbReference type="ARBA" id="ARBA00023065"/>
    </source>
</evidence>
<feature type="domain" description="Neurotransmitter-gated ion-channel transmembrane" evidence="14">
    <location>
        <begin position="260"/>
        <end position="347"/>
    </location>
</feature>
<dbReference type="GO" id="GO:0005886">
    <property type="term" value="C:plasma membrane"/>
    <property type="evidence" value="ECO:0007669"/>
    <property type="project" value="UniProtKB-SubCell"/>
</dbReference>
<evidence type="ECO:0000256" key="9">
    <source>
        <dbReference type="ARBA" id="ARBA00023136"/>
    </source>
</evidence>